<dbReference type="NCBIfam" id="NF033429">
    <property type="entry name" value="ImuA_translesion"/>
    <property type="match status" value="1"/>
</dbReference>
<evidence type="ECO:0000313" key="2">
    <source>
        <dbReference type="Proteomes" id="UP000295727"/>
    </source>
</evidence>
<sequence>MAALQLAPLTAHLPPRLQSRVWQGDQLAHAGERTVASGHTALDAQLPGAGWPAGSLTELLVEQGGIGEMRLVAPALRTLTAQAGRHVLLVAPPWQPYACALKAWGIALERLIWVRASEDEAPWAAEQALKQDGIGAVLLWQPKARADALRRLQVAAQDSQSLAFLMRPPAARNQSSPAPLRMVCTPVPPPEDARLNRREWMQLTAVSVDIFKRRGPPPAQPLVITLPLQESVLPQPGALPTAPWPGINHVVDRRHLAVVAAGGREATRAAHVTHGANVAGVGVPAGQST</sequence>
<proteinExistence type="predicted"/>
<dbReference type="OrthoDB" id="9811176at2"/>
<dbReference type="InterPro" id="IPR047610">
    <property type="entry name" value="ImuA_translesion"/>
</dbReference>
<dbReference type="RefSeq" id="WP_134748172.1">
    <property type="nucleotide sequence ID" value="NZ_CP038148.1"/>
</dbReference>
<dbReference type="AlphaFoldDB" id="A0A4P7CQC7"/>
<dbReference type="Gene3D" id="3.40.50.300">
    <property type="entry name" value="P-loop containing nucleotide triphosphate hydrolases"/>
    <property type="match status" value="1"/>
</dbReference>
<protein>
    <submittedName>
        <fullName evidence="1">Translesion DNA synthesis-associated protein ImuA</fullName>
    </submittedName>
</protein>
<accession>A0A4P7CQC7</accession>
<reference evidence="1 2" key="1">
    <citation type="submission" date="2019-03" db="EMBL/GenBank/DDBJ databases">
        <title>Paraburkholderia sp. 7MH5, isolated from subtropical forest soil.</title>
        <authorList>
            <person name="Gao Z.-H."/>
            <person name="Qiu L.-H."/>
        </authorList>
    </citation>
    <scope>NUCLEOTIDE SEQUENCE [LARGE SCALE GENOMIC DNA]</scope>
    <source>
        <strain evidence="1 2">7MH5</strain>
    </source>
</reference>
<dbReference type="InterPro" id="IPR027417">
    <property type="entry name" value="P-loop_NTPase"/>
</dbReference>
<evidence type="ECO:0000313" key="1">
    <source>
        <dbReference type="EMBL" id="QBQ97177.1"/>
    </source>
</evidence>
<dbReference type="KEGG" id="ppai:E1956_08315"/>
<dbReference type="Proteomes" id="UP000295727">
    <property type="component" value="Chromosome 1"/>
</dbReference>
<keyword evidence="2" id="KW-1185">Reference proteome</keyword>
<gene>
    <name evidence="1" type="primary">imuA</name>
    <name evidence="1" type="ORF">E1956_08315</name>
</gene>
<dbReference type="SUPFAM" id="SSF52540">
    <property type="entry name" value="P-loop containing nucleoside triphosphate hydrolases"/>
    <property type="match status" value="1"/>
</dbReference>
<name>A0A4P7CQC7_9BURK</name>
<organism evidence="1 2">
    <name type="scientific">Paraburkholderia pallida</name>
    <dbReference type="NCBI Taxonomy" id="2547399"/>
    <lineage>
        <taxon>Bacteria</taxon>
        <taxon>Pseudomonadati</taxon>
        <taxon>Pseudomonadota</taxon>
        <taxon>Betaproteobacteria</taxon>
        <taxon>Burkholderiales</taxon>
        <taxon>Burkholderiaceae</taxon>
        <taxon>Paraburkholderia</taxon>
    </lineage>
</organism>
<dbReference type="EMBL" id="CP038148">
    <property type="protein sequence ID" value="QBQ97177.1"/>
    <property type="molecule type" value="Genomic_DNA"/>
</dbReference>